<sequence length="139" mass="16045">MGLSEKRNRDVGIIEGLFIRKTLEDHAKTILEDTKRQMVGFTNRKWNKRGISVNDNTLVYSHISAFRFVDMKTVRAKSGYSIGSKKVRKGKIKKNFFPIHNTPIFSSKRFLIKRLSFGFTDEVKNSFEQLAKDSGLLNE</sequence>
<name>A0A316X9S2_9FLAO</name>
<accession>A0A316X9S2</accession>
<evidence type="ECO:0000313" key="2">
    <source>
        <dbReference type="Proteomes" id="UP000236182"/>
    </source>
</evidence>
<keyword evidence="2" id="KW-1185">Reference proteome</keyword>
<protein>
    <recommendedName>
        <fullName evidence="3">Phage morphogenesis protein</fullName>
    </recommendedName>
</protein>
<evidence type="ECO:0008006" key="3">
    <source>
        <dbReference type="Google" id="ProtNLM"/>
    </source>
</evidence>
<dbReference type="RefSeq" id="WP_109618092.1">
    <property type="nucleotide sequence ID" value="NZ_PPEI02000001.1"/>
</dbReference>
<reference evidence="1" key="1">
    <citation type="submission" date="2018-04" db="EMBL/GenBank/DDBJ databases">
        <title>Draft Genome Sequences of Chryseobacterium lactis NCTC11390T isolated from milk, Chryseobacterium oncorhynchi 701B-08T from rainbow trout, and Chryseobacterium viscerum 687B-08T from diseased fish.</title>
        <authorList>
            <person name="Jeong J.-J."/>
            <person name="Lee Y.J."/>
            <person name="Pathiraja D."/>
            <person name="Park B."/>
            <person name="Choi I.-G."/>
            <person name="Kim K.D."/>
        </authorList>
    </citation>
    <scope>NUCLEOTIDE SEQUENCE [LARGE SCALE GENOMIC DNA]</scope>
    <source>
        <strain evidence="1">701B-08</strain>
    </source>
</reference>
<evidence type="ECO:0000313" key="1">
    <source>
        <dbReference type="EMBL" id="PWN67600.1"/>
    </source>
</evidence>
<comment type="caution">
    <text evidence="1">The sequence shown here is derived from an EMBL/GenBank/DDBJ whole genome shotgun (WGS) entry which is preliminary data.</text>
</comment>
<dbReference type="EMBL" id="PPEI02000001">
    <property type="protein sequence ID" value="PWN67600.1"/>
    <property type="molecule type" value="Genomic_DNA"/>
</dbReference>
<dbReference type="AlphaFoldDB" id="A0A316X9S2"/>
<gene>
    <name evidence="1" type="ORF">C1638_003140</name>
</gene>
<dbReference type="Proteomes" id="UP000236182">
    <property type="component" value="Unassembled WGS sequence"/>
</dbReference>
<dbReference type="OrthoDB" id="1270369at2"/>
<organism evidence="1 2">
    <name type="scientific">Chryseobacterium oncorhynchi</name>
    <dbReference type="NCBI Taxonomy" id="741074"/>
    <lineage>
        <taxon>Bacteria</taxon>
        <taxon>Pseudomonadati</taxon>
        <taxon>Bacteroidota</taxon>
        <taxon>Flavobacteriia</taxon>
        <taxon>Flavobacteriales</taxon>
        <taxon>Weeksellaceae</taxon>
        <taxon>Chryseobacterium group</taxon>
        <taxon>Chryseobacterium</taxon>
    </lineage>
</organism>
<proteinExistence type="predicted"/>